<proteinExistence type="inferred from homology"/>
<accession>A0ABY9SFQ7</accession>
<dbReference type="InterPro" id="IPR040449">
    <property type="entry name" value="Peptidase_S66_N"/>
</dbReference>
<evidence type="ECO:0000259" key="6">
    <source>
        <dbReference type="Pfam" id="PF02016"/>
    </source>
</evidence>
<dbReference type="Pfam" id="PF02016">
    <property type="entry name" value="Peptidase_S66"/>
    <property type="match status" value="1"/>
</dbReference>
<dbReference type="EC" id="3.4.17.13" evidence="8"/>
<dbReference type="Pfam" id="PF17676">
    <property type="entry name" value="Peptidase_S66C"/>
    <property type="match status" value="1"/>
</dbReference>
<dbReference type="InterPro" id="IPR003507">
    <property type="entry name" value="S66_fam"/>
</dbReference>
<sequence length="312" mass="33997">MTTFRLIAPSGFCVNQAAAARGIERLKASGHRVENQSVVTRRFQRFAGTDDQRLADIQDLSALPPECDIVLAVRGGYGATRLLENIDYSSLGRAFAERTPIICGHSDFTAIQLALLSQTGTITFSGPMLAGNFGAEELNRFTWQHFWQAITEPKFTVSWQSATPACTASGTLWGGNLAMLVSMIGSPWLTVIDGGILVVEDINEHPFRVERLLLQLHHAGILARQKALILGSFNGATLSDYDGGYDFDEMCQMLQQRLSIPVLRGLPFGHEPETVTLPLGAYGELHHDGQTASLTVSGHPVISQKKPHVGTR</sequence>
<dbReference type="InterPro" id="IPR040921">
    <property type="entry name" value="Peptidase_S66C"/>
</dbReference>
<evidence type="ECO:0000256" key="4">
    <source>
        <dbReference type="ARBA" id="ARBA00022801"/>
    </source>
</evidence>
<evidence type="ECO:0000256" key="2">
    <source>
        <dbReference type="ARBA" id="ARBA00022645"/>
    </source>
</evidence>
<dbReference type="PANTHER" id="PTHR30237">
    <property type="entry name" value="MURAMOYLTETRAPEPTIDE CARBOXYPEPTIDASE"/>
    <property type="match status" value="1"/>
</dbReference>
<dbReference type="PANTHER" id="PTHR30237:SF2">
    <property type="entry name" value="MUREIN TETRAPEPTIDE CARBOXYPEPTIDASE"/>
    <property type="match status" value="1"/>
</dbReference>
<dbReference type="PIRSF" id="PIRSF028757">
    <property type="entry name" value="LD-carboxypeptidase"/>
    <property type="match status" value="1"/>
</dbReference>
<name>A0ABY9SFQ7_9ENTR</name>
<dbReference type="InterPro" id="IPR029062">
    <property type="entry name" value="Class_I_gatase-like"/>
</dbReference>
<organism evidence="8 9">
    <name type="scientific">Buttiauxella selenatireducens</name>
    <dbReference type="NCBI Taxonomy" id="3073902"/>
    <lineage>
        <taxon>Bacteria</taxon>
        <taxon>Pseudomonadati</taxon>
        <taxon>Pseudomonadota</taxon>
        <taxon>Gammaproteobacteria</taxon>
        <taxon>Enterobacterales</taxon>
        <taxon>Enterobacteriaceae</taxon>
        <taxon>Buttiauxella</taxon>
    </lineage>
</organism>
<evidence type="ECO:0000259" key="7">
    <source>
        <dbReference type="Pfam" id="PF17676"/>
    </source>
</evidence>
<dbReference type="SUPFAM" id="SSF52317">
    <property type="entry name" value="Class I glutamine amidotransferase-like"/>
    <property type="match status" value="1"/>
</dbReference>
<reference evidence="8 9" key="1">
    <citation type="submission" date="2023-09" db="EMBL/GenBank/DDBJ databases">
        <title>Buttiauxella selenatireducens sp. nov., isolated from the rhizosphere of Cardamine hupingshanesis.</title>
        <authorList>
            <person name="Zhang S."/>
            <person name="Xu Z."/>
            <person name="Wang H."/>
            <person name="Guo Y."/>
        </authorList>
    </citation>
    <scope>NUCLEOTIDE SEQUENCE [LARGE SCALE GENOMIC DNA]</scope>
    <source>
        <strain evidence="8 9">R73</strain>
    </source>
</reference>
<keyword evidence="2 8" id="KW-0121">Carboxypeptidase</keyword>
<dbReference type="GO" id="GO:0106415">
    <property type="term" value="F:muramoyltetrapeptide carboxypeptidase activity"/>
    <property type="evidence" value="ECO:0007669"/>
    <property type="project" value="UniProtKB-EC"/>
</dbReference>
<evidence type="ECO:0000313" key="8">
    <source>
        <dbReference type="EMBL" id="WMY76272.1"/>
    </source>
</evidence>
<dbReference type="InterPro" id="IPR027461">
    <property type="entry name" value="Carboxypeptidase_A_C_sf"/>
</dbReference>
<protein>
    <submittedName>
        <fullName evidence="8">Muramoyltetrapeptide carboxypeptidase</fullName>
        <ecNumber evidence="8">3.4.17.13</ecNumber>
    </submittedName>
</protein>
<evidence type="ECO:0000313" key="9">
    <source>
        <dbReference type="Proteomes" id="UP001246690"/>
    </source>
</evidence>
<dbReference type="Gene3D" id="3.40.50.10740">
    <property type="entry name" value="Class I glutamine amidotransferase-like"/>
    <property type="match status" value="1"/>
</dbReference>
<evidence type="ECO:0000256" key="5">
    <source>
        <dbReference type="ARBA" id="ARBA00022825"/>
    </source>
</evidence>
<comment type="similarity">
    <text evidence="1">Belongs to the peptidase S66 family.</text>
</comment>
<gene>
    <name evidence="8" type="primary">ldcA</name>
    <name evidence="8" type="ORF">RHD99_10245</name>
</gene>
<keyword evidence="4 8" id="KW-0378">Hydrolase</keyword>
<dbReference type="Proteomes" id="UP001246690">
    <property type="component" value="Chromosome"/>
</dbReference>
<keyword evidence="5" id="KW-0720">Serine protease</keyword>
<keyword evidence="9" id="KW-1185">Reference proteome</keyword>
<dbReference type="EMBL" id="CP133838">
    <property type="protein sequence ID" value="WMY76272.1"/>
    <property type="molecule type" value="Genomic_DNA"/>
</dbReference>
<evidence type="ECO:0000256" key="3">
    <source>
        <dbReference type="ARBA" id="ARBA00022670"/>
    </source>
</evidence>
<dbReference type="InterPro" id="IPR027478">
    <property type="entry name" value="LdcA_N"/>
</dbReference>
<dbReference type="RefSeq" id="WP_309878673.1">
    <property type="nucleotide sequence ID" value="NZ_CP133838.1"/>
</dbReference>
<feature type="domain" description="LD-carboxypeptidase N-terminal" evidence="6">
    <location>
        <begin position="6"/>
        <end position="126"/>
    </location>
</feature>
<dbReference type="Gene3D" id="3.50.30.60">
    <property type="entry name" value="LD-carboxypeptidase A C-terminal domain-like"/>
    <property type="match status" value="1"/>
</dbReference>
<evidence type="ECO:0000256" key="1">
    <source>
        <dbReference type="ARBA" id="ARBA00010233"/>
    </source>
</evidence>
<dbReference type="SUPFAM" id="SSF141986">
    <property type="entry name" value="LD-carboxypeptidase A C-terminal domain-like"/>
    <property type="match status" value="1"/>
</dbReference>
<keyword evidence="3" id="KW-0645">Protease</keyword>
<dbReference type="CDD" id="cd07025">
    <property type="entry name" value="Peptidase_S66"/>
    <property type="match status" value="1"/>
</dbReference>
<dbReference type="NCBIfam" id="NF008424">
    <property type="entry name" value="PRK11253.1"/>
    <property type="match status" value="1"/>
</dbReference>
<feature type="domain" description="LD-carboxypeptidase C-terminal" evidence="7">
    <location>
        <begin position="169"/>
        <end position="284"/>
    </location>
</feature>